<protein>
    <submittedName>
        <fullName evidence="1">Uncharacterized protein</fullName>
    </submittedName>
</protein>
<dbReference type="AlphaFoldDB" id="E3N9Y4"/>
<dbReference type="InterPro" id="IPR009667">
    <property type="entry name" value="DUF1258"/>
</dbReference>
<reference evidence="1" key="1">
    <citation type="submission" date="2007-07" db="EMBL/GenBank/DDBJ databases">
        <title>PCAP assembly of the Caenorhabditis remanei genome.</title>
        <authorList>
            <consortium name="The Caenorhabditis remanei Sequencing Consortium"/>
            <person name="Wilson R.K."/>
        </authorList>
    </citation>
    <scope>NUCLEOTIDE SEQUENCE [LARGE SCALE GENOMIC DNA]</scope>
    <source>
        <strain evidence="1">PB4641</strain>
    </source>
</reference>
<dbReference type="Proteomes" id="UP000008281">
    <property type="component" value="Unassembled WGS sequence"/>
</dbReference>
<dbReference type="EMBL" id="DS268570">
    <property type="protein sequence ID" value="EFO90910.1"/>
    <property type="molecule type" value="Genomic_DNA"/>
</dbReference>
<name>E3N9Y4_CAERE</name>
<gene>
    <name evidence="1" type="ORF">CRE_19409</name>
</gene>
<organism evidence="2">
    <name type="scientific">Caenorhabditis remanei</name>
    <name type="common">Caenorhabditis vulgaris</name>
    <dbReference type="NCBI Taxonomy" id="31234"/>
    <lineage>
        <taxon>Eukaryota</taxon>
        <taxon>Metazoa</taxon>
        <taxon>Ecdysozoa</taxon>
        <taxon>Nematoda</taxon>
        <taxon>Chromadorea</taxon>
        <taxon>Rhabditida</taxon>
        <taxon>Rhabditina</taxon>
        <taxon>Rhabditomorpha</taxon>
        <taxon>Rhabditoidea</taxon>
        <taxon>Rhabditidae</taxon>
        <taxon>Peloderinae</taxon>
        <taxon>Caenorhabditis</taxon>
    </lineage>
</organism>
<sequence length="749" mass="85168">MKRNRVLARDLFGSLGQNGKKRKEEERQMEELSTIDECNERIDDIELNEMNTCVVNIPENGSVEENTRESLWKAMSLNDLRRMLFLLNTTLSKRAINSYFELDSHTNESAMKQLLMDSDHIYEVEVCALCSEDVERCECVDQSKAKIAFADYNVLLKSLLDVYGEDIVETQRKILNSSKTTSPMNFGYLKRKFVESRSKNALTVHFQSGFDGIRLHNKSRYKVWPFTMMPLDMEDRERCSIRSVILTSLYIGKKEPSYKVHDRIVSWLLNEMSRDVEWRGLKVSSKLISAIHDDQARRKIYNLKSHASKGSCPFCLNQGTLRKVNNVTTISRAVMKEAVPDGLEDGLVERGNYSQFHAVIPMYTSPLDLFHIFNEGVFERTLNELFGVRRLSIFDGCETRSISPVPLPSKYRQISGRIKDITGSEKACIFESVVIGRAFSGSLPPIVSWIIVGLHVLYRLNIDPLSPFKINFVDNVSKCAESLQEIIEKYAPEMINGSKVHQLIYHSTESVKLYGPLLPLSSQSHEHSYHHLQRVLCPEITNGVTKSILRTTQNKLELYAEVYRRAEETEDFLTSCFDAAKLGEKMGISMTKRRTKLINVPIEFAYLASEGDLFSDTFYVNGFRYSSKVANSSDDSNVMYRTGNKIRYGKVIGFLCKEGLEDVRLLISPFLISNSHMKSLAERSVTSGISTQLCQKLLDTFCDASYGAVVTGLADTIVVHQSYIVGHAVYFSENAINIILPFSQRPMLS</sequence>
<keyword evidence="2" id="KW-1185">Reference proteome</keyword>
<evidence type="ECO:0000313" key="2">
    <source>
        <dbReference type="Proteomes" id="UP000008281"/>
    </source>
</evidence>
<dbReference type="OrthoDB" id="5906692at2759"/>
<dbReference type="eggNOG" id="ENOG502RT9Z">
    <property type="taxonomic scope" value="Eukaryota"/>
</dbReference>
<dbReference type="HOGENOM" id="CLU_354603_0_0_1"/>
<accession>E3N9Y4</accession>
<evidence type="ECO:0000313" key="1">
    <source>
        <dbReference type="EMBL" id="EFO90910.1"/>
    </source>
</evidence>
<proteinExistence type="predicted"/>
<dbReference type="Pfam" id="PF06869">
    <property type="entry name" value="DUF1258"/>
    <property type="match status" value="1"/>
</dbReference>